<dbReference type="GO" id="GO:0004519">
    <property type="term" value="F:endonuclease activity"/>
    <property type="evidence" value="ECO:0007669"/>
    <property type="project" value="UniProtKB-KW"/>
</dbReference>
<evidence type="ECO:0000256" key="1">
    <source>
        <dbReference type="ARBA" id="ARBA00023125"/>
    </source>
</evidence>
<name>A0ABD4SDB6_9LACO</name>
<dbReference type="NCBIfam" id="NF040570">
    <property type="entry name" value="guided_TnpB"/>
    <property type="match status" value="1"/>
</dbReference>
<feature type="domain" description="Cas12f1-like TNB" evidence="2">
    <location>
        <begin position="59"/>
        <end position="124"/>
    </location>
</feature>
<dbReference type="RefSeq" id="WP_231523917.1">
    <property type="nucleotide sequence ID" value="NZ_JAJNUD010000082.1"/>
</dbReference>
<gene>
    <name evidence="3" type="ORF">LOB39_10445</name>
</gene>
<sequence>AQETVRSFINHAINRMIETEHPAVIAKEDLTFVKEKGVKSDNSRFARKMRKRLNSWTKGQLDERIEYLSSKNSIETHDVNPAYTSQYCPICGQHFEERYGSHHELTKCKKCGEMNANIAAAKNILSRLTDEEITLYTPYKRVKEILASR</sequence>
<keyword evidence="1" id="KW-0238">DNA-binding</keyword>
<dbReference type="Proteomes" id="UP001320314">
    <property type="component" value="Unassembled WGS sequence"/>
</dbReference>
<comment type="caution">
    <text evidence="3">The sequence shown here is derived from an EMBL/GenBank/DDBJ whole genome shotgun (WGS) entry which is preliminary data.</text>
</comment>
<feature type="non-terminal residue" evidence="3">
    <location>
        <position position="149"/>
    </location>
</feature>
<evidence type="ECO:0000259" key="2">
    <source>
        <dbReference type="Pfam" id="PF07282"/>
    </source>
</evidence>
<reference evidence="3 4" key="1">
    <citation type="submission" date="2021-12" db="EMBL/GenBank/DDBJ databases">
        <title>Antimicrobial susceptibility of Lactobacillus delbrueckii subsp. lactis obtained from milk products and other habitats.</title>
        <authorList>
            <person name="Shani N."/>
        </authorList>
    </citation>
    <scope>NUCLEOTIDE SEQUENCE [LARGE SCALE GENOMIC DNA]</scope>
    <source>
        <strain evidence="3 4">CIRM BIA 266</strain>
    </source>
</reference>
<protein>
    <submittedName>
        <fullName evidence="3">RNA-guided endonuclease TnpB family protein</fullName>
    </submittedName>
</protein>
<feature type="non-terminal residue" evidence="3">
    <location>
        <position position="1"/>
    </location>
</feature>
<dbReference type="AlphaFoldDB" id="A0ABD4SDB6"/>
<keyword evidence="3" id="KW-0378">Hydrolase</keyword>
<evidence type="ECO:0000313" key="4">
    <source>
        <dbReference type="Proteomes" id="UP001320314"/>
    </source>
</evidence>
<proteinExistence type="predicted"/>
<dbReference type="EMBL" id="JAJNUD010000082">
    <property type="protein sequence ID" value="MCD5518892.1"/>
    <property type="molecule type" value="Genomic_DNA"/>
</dbReference>
<accession>A0ABD4SDB6</accession>
<dbReference type="Pfam" id="PF07282">
    <property type="entry name" value="Cas12f1-like_TNB"/>
    <property type="match status" value="1"/>
</dbReference>
<evidence type="ECO:0000313" key="3">
    <source>
        <dbReference type="EMBL" id="MCD5518892.1"/>
    </source>
</evidence>
<organism evidence="3 4">
    <name type="scientific">Lactobacillus delbrueckii subsp. allosunkii</name>
    <dbReference type="NCBI Taxonomy" id="1050107"/>
    <lineage>
        <taxon>Bacteria</taxon>
        <taxon>Bacillati</taxon>
        <taxon>Bacillota</taxon>
        <taxon>Bacilli</taxon>
        <taxon>Lactobacillales</taxon>
        <taxon>Lactobacillaceae</taxon>
        <taxon>Lactobacillus</taxon>
    </lineage>
</organism>
<keyword evidence="3" id="KW-0540">Nuclease</keyword>
<dbReference type="GO" id="GO:0003677">
    <property type="term" value="F:DNA binding"/>
    <property type="evidence" value="ECO:0007669"/>
    <property type="project" value="UniProtKB-KW"/>
</dbReference>
<dbReference type="SUPFAM" id="SSF75712">
    <property type="entry name" value="Rad50 coiled-coil Zn hook"/>
    <property type="match status" value="1"/>
</dbReference>
<dbReference type="InterPro" id="IPR010095">
    <property type="entry name" value="Cas12f1-like_TNB"/>
</dbReference>
<keyword evidence="3" id="KW-0255">Endonuclease</keyword>